<keyword evidence="4" id="KW-0508">mRNA splicing</keyword>
<feature type="region of interest" description="Disordered" evidence="6">
    <location>
        <begin position="489"/>
        <end position="511"/>
    </location>
</feature>
<keyword evidence="3" id="KW-0507">mRNA processing</keyword>
<dbReference type="Pfam" id="PF03343">
    <property type="entry name" value="SART-1"/>
    <property type="match status" value="1"/>
</dbReference>
<dbReference type="OrthoDB" id="5583at2759"/>
<evidence type="ECO:0000256" key="2">
    <source>
        <dbReference type="ARBA" id="ARBA00006076"/>
    </source>
</evidence>
<evidence type="ECO:0000256" key="6">
    <source>
        <dbReference type="SAM" id="MobiDB-lite"/>
    </source>
</evidence>
<comment type="similarity">
    <text evidence="2">Belongs to the SNU66/SART1 family.</text>
</comment>
<dbReference type="GO" id="GO:0046540">
    <property type="term" value="C:U4/U6 x U5 tri-snRNP complex"/>
    <property type="evidence" value="ECO:0007669"/>
    <property type="project" value="InterPro"/>
</dbReference>
<gene>
    <name evidence="7" type="ORF">FOB60_005353</name>
</gene>
<evidence type="ECO:0000313" key="7">
    <source>
        <dbReference type="EMBL" id="KAF6044260.1"/>
    </source>
</evidence>
<organism evidence="7 8">
    <name type="scientific">Candida parapsilosis</name>
    <name type="common">Yeast</name>
    <dbReference type="NCBI Taxonomy" id="5480"/>
    <lineage>
        <taxon>Eukaryota</taxon>
        <taxon>Fungi</taxon>
        <taxon>Dikarya</taxon>
        <taxon>Ascomycota</taxon>
        <taxon>Saccharomycotina</taxon>
        <taxon>Pichiomycetes</taxon>
        <taxon>Debaryomycetaceae</taxon>
        <taxon>Candida/Lodderomyces clade</taxon>
        <taxon>Candida</taxon>
    </lineage>
</organism>
<proteinExistence type="inferred from homology"/>
<dbReference type="Proteomes" id="UP000590412">
    <property type="component" value="Unassembled WGS sequence"/>
</dbReference>
<dbReference type="PANTHER" id="PTHR14152:SF5">
    <property type="entry name" value="U4_U6.U5 TRI-SNRNP-ASSOCIATED PROTEIN 1"/>
    <property type="match status" value="1"/>
</dbReference>
<reference evidence="7" key="1">
    <citation type="submission" date="2020-03" db="EMBL/GenBank/DDBJ databases">
        <title>FDA dAtabase for Regulatory Grade micrObial Sequences (FDA-ARGOS): Supporting development and validation of Infectious Disease Dx tests.</title>
        <authorList>
            <person name="Campos J."/>
            <person name="Goldberg B."/>
            <person name="Tallon L."/>
            <person name="Sadzewicz L."/>
            <person name="Vavikolanu K."/>
            <person name="Mehta A."/>
            <person name="Aluvathingal J."/>
            <person name="Nadendla S."/>
            <person name="Nandy P."/>
            <person name="Geyer C."/>
            <person name="Yan Y."/>
            <person name="Sichtig H."/>
        </authorList>
    </citation>
    <scope>NUCLEOTIDE SEQUENCE [LARGE SCALE GENOMIC DNA]</scope>
    <source>
        <strain evidence="7">FDAARGOS_652</strain>
    </source>
</reference>
<dbReference type="PANTHER" id="PTHR14152">
    <property type="entry name" value="SQUAMOUS CELL CARCINOMA ANTIGEN RECOGNISED BY CYTOTOXIC T LYMPHOCYTES"/>
    <property type="match status" value="1"/>
</dbReference>
<name>A0A8X7NJA6_CANPA</name>
<dbReference type="AlphaFoldDB" id="A0A8X7NJA6"/>
<feature type="compositionally biased region" description="Polar residues" evidence="6">
    <location>
        <begin position="491"/>
        <end position="505"/>
    </location>
</feature>
<keyword evidence="5" id="KW-0539">Nucleus</keyword>
<feature type="compositionally biased region" description="Polar residues" evidence="6">
    <location>
        <begin position="236"/>
        <end position="267"/>
    </location>
</feature>
<feature type="region of interest" description="Disordered" evidence="6">
    <location>
        <begin position="433"/>
        <end position="477"/>
    </location>
</feature>
<evidence type="ECO:0000313" key="8">
    <source>
        <dbReference type="Proteomes" id="UP000590412"/>
    </source>
</evidence>
<dbReference type="EMBL" id="JABWAB010000011">
    <property type="protein sequence ID" value="KAF6044260.1"/>
    <property type="molecule type" value="Genomic_DNA"/>
</dbReference>
<dbReference type="GO" id="GO:0000481">
    <property type="term" value="P:maturation of 5S rRNA"/>
    <property type="evidence" value="ECO:0007669"/>
    <property type="project" value="TreeGrafter"/>
</dbReference>
<comment type="caution">
    <text evidence="7">The sequence shown here is derived from an EMBL/GenBank/DDBJ whole genome shotgun (WGS) entry which is preliminary data.</text>
</comment>
<dbReference type="InterPro" id="IPR045347">
    <property type="entry name" value="HIND"/>
</dbReference>
<dbReference type="Pfam" id="PF19252">
    <property type="entry name" value="HIND"/>
    <property type="match status" value="2"/>
</dbReference>
<evidence type="ECO:0000256" key="4">
    <source>
        <dbReference type="ARBA" id="ARBA00023187"/>
    </source>
</evidence>
<evidence type="ECO:0000256" key="1">
    <source>
        <dbReference type="ARBA" id="ARBA00004123"/>
    </source>
</evidence>
<feature type="region of interest" description="Disordered" evidence="6">
    <location>
        <begin position="123"/>
        <end position="144"/>
    </location>
</feature>
<comment type="subcellular location">
    <subcellularLocation>
        <location evidence="1">Nucleus</location>
    </subcellularLocation>
</comment>
<dbReference type="InterPro" id="IPR005011">
    <property type="entry name" value="SNU66/SART1"/>
</dbReference>
<evidence type="ECO:0000256" key="3">
    <source>
        <dbReference type="ARBA" id="ARBA00022664"/>
    </source>
</evidence>
<protein>
    <submittedName>
        <fullName evidence="7">SART-1 family protein</fullName>
    </submittedName>
</protein>
<accession>A0A8X7NJA6</accession>
<feature type="region of interest" description="Disordered" evidence="6">
    <location>
        <begin position="206"/>
        <end position="306"/>
    </location>
</feature>
<feature type="region of interest" description="Disordered" evidence="6">
    <location>
        <begin position="650"/>
        <end position="677"/>
    </location>
</feature>
<feature type="compositionally biased region" description="Acidic residues" evidence="6">
    <location>
        <begin position="217"/>
        <end position="226"/>
    </location>
</feature>
<dbReference type="GO" id="GO:0045292">
    <property type="term" value="P:mRNA cis splicing, via spliceosome"/>
    <property type="evidence" value="ECO:0007669"/>
    <property type="project" value="TreeGrafter"/>
</dbReference>
<evidence type="ECO:0000256" key="5">
    <source>
        <dbReference type="ARBA" id="ARBA00023242"/>
    </source>
</evidence>
<sequence length="677" mass="76599">MPQEISLSLEETNKIRAKLGLQPIKEQPKSHNNVIEITLEETNKIRLSLGLNPIPAKAAPNTASKAVESIPDKVTNDELLSQKLAKAKVASEKRKLLGTTQGDDDDNDDEIDTDDWLLNVGNTQSAKKQKIETAPAKKHSNSVNAHIGHSAKELQTLRNNDILTLQDTDILEDDDADDVLINEALSANAKVRKNLDERKEAEMIKFNGRHYKRNRDDEDPGQDELENGMMKKPVVINNSSIDLRQSESTSNKAESAPPNTTKFNNLFDNWEDEPTDKIISTPQIKMKKLKKRKPLESAANTVSTTRVKPDDFEQLPNLDEDDYDNLHDNYISTSQRMKQRSAKPKMTPEDIALEIARNKKMAMERKLEEESMRRQFSAETFENVEDLDTVGFLSNLEKNILDRGSEVSDDDIFDSTKREVNGRLNSHDTATIVDNRNGSLESEKKEESLGDTTNDDAVVKPQVPRDTNEDNHPKFNTGLADTLKFLRSRSNESNSLQQTDRSSTSTREEISKETELLKLKIDIEERILRQELTQNMEYMKLSKVDREKFFETELDKRLVGKGIVAEAAANKRRFNQGNGSIKSMQKTNLNKAKGSFTTTTATTTQGADGNDKYVTYNPKVELNYKDDEGKLLDTKQAYKHLSHKYHGMTTSQRLAKSRKKREKGKFGGSTIKEEIVD</sequence>